<proteinExistence type="predicted"/>
<dbReference type="Proteomes" id="UP001286313">
    <property type="component" value="Unassembled WGS sequence"/>
</dbReference>
<protein>
    <submittedName>
        <fullName evidence="1">Uncharacterized protein</fullName>
    </submittedName>
</protein>
<comment type="caution">
    <text evidence="1">The sequence shown here is derived from an EMBL/GenBank/DDBJ whole genome shotgun (WGS) entry which is preliminary data.</text>
</comment>
<evidence type="ECO:0000313" key="2">
    <source>
        <dbReference type="Proteomes" id="UP001286313"/>
    </source>
</evidence>
<accession>A0AAE1C0V0</accession>
<keyword evidence="2" id="KW-1185">Reference proteome</keyword>
<dbReference type="EMBL" id="JAWQEG010005146">
    <property type="protein sequence ID" value="KAK3858994.1"/>
    <property type="molecule type" value="Genomic_DNA"/>
</dbReference>
<dbReference type="AlphaFoldDB" id="A0AAE1C0V0"/>
<name>A0AAE1C0V0_PETCI</name>
<reference evidence="1" key="1">
    <citation type="submission" date="2023-10" db="EMBL/GenBank/DDBJ databases">
        <title>Genome assemblies of two species of porcelain crab, Petrolisthes cinctipes and Petrolisthes manimaculis (Anomura: Porcellanidae).</title>
        <authorList>
            <person name="Angst P."/>
        </authorList>
    </citation>
    <scope>NUCLEOTIDE SEQUENCE</scope>
    <source>
        <strain evidence="1">PB745_01</strain>
        <tissue evidence="1">Gill</tissue>
    </source>
</reference>
<organism evidence="1 2">
    <name type="scientific">Petrolisthes cinctipes</name>
    <name type="common">Flat porcelain crab</name>
    <dbReference type="NCBI Taxonomy" id="88211"/>
    <lineage>
        <taxon>Eukaryota</taxon>
        <taxon>Metazoa</taxon>
        <taxon>Ecdysozoa</taxon>
        <taxon>Arthropoda</taxon>
        <taxon>Crustacea</taxon>
        <taxon>Multicrustacea</taxon>
        <taxon>Malacostraca</taxon>
        <taxon>Eumalacostraca</taxon>
        <taxon>Eucarida</taxon>
        <taxon>Decapoda</taxon>
        <taxon>Pleocyemata</taxon>
        <taxon>Anomura</taxon>
        <taxon>Galatheoidea</taxon>
        <taxon>Porcellanidae</taxon>
        <taxon>Petrolisthes</taxon>
    </lineage>
</organism>
<evidence type="ECO:0000313" key="1">
    <source>
        <dbReference type="EMBL" id="KAK3858994.1"/>
    </source>
</evidence>
<sequence>MRPSPPAIPSSLSYPTRHTNPPELLHYSITPTLLSCPVLIILPYPTPHTNPPEILHYSITPTLLSCLS</sequence>
<gene>
    <name evidence="1" type="ORF">Pcinc_034849</name>
</gene>